<feature type="compositionally biased region" description="Pro residues" evidence="1">
    <location>
        <begin position="153"/>
        <end position="163"/>
    </location>
</feature>
<dbReference type="Proteomes" id="UP000078492">
    <property type="component" value="Unassembled WGS sequence"/>
</dbReference>
<keyword evidence="3" id="KW-1185">Reference proteome</keyword>
<sequence length="209" mass="23081">MEQKVCINFCVKNGIKCSKTLEMLTVAYGESTLSKKMFMKLGSITSLLKRKNNQNSGLRRVNLLKKAKTVLSAGKMLQKKRPRGKRGGWRVHLKRLQRELLAGGTFEPSKHWTEDSGGLERVTTIASIPPGSLKDSESPLDKANNGKSATSAPLPPRLEPPWSRPYVAPAPFPVLPDLSESVDRETCEMKPTDASSKLSILFCRKSTEG</sequence>
<protein>
    <recommendedName>
        <fullName evidence="4">Mos1 transposase HTH domain-containing protein</fullName>
    </recommendedName>
</protein>
<organism evidence="2 3">
    <name type="scientific">Trachymyrmex cornetzi</name>
    <dbReference type="NCBI Taxonomy" id="471704"/>
    <lineage>
        <taxon>Eukaryota</taxon>
        <taxon>Metazoa</taxon>
        <taxon>Ecdysozoa</taxon>
        <taxon>Arthropoda</taxon>
        <taxon>Hexapoda</taxon>
        <taxon>Insecta</taxon>
        <taxon>Pterygota</taxon>
        <taxon>Neoptera</taxon>
        <taxon>Endopterygota</taxon>
        <taxon>Hymenoptera</taxon>
        <taxon>Apocrita</taxon>
        <taxon>Aculeata</taxon>
        <taxon>Formicoidea</taxon>
        <taxon>Formicidae</taxon>
        <taxon>Myrmicinae</taxon>
        <taxon>Trachymyrmex</taxon>
    </lineage>
</organism>
<proteinExistence type="predicted"/>
<evidence type="ECO:0000256" key="1">
    <source>
        <dbReference type="SAM" id="MobiDB-lite"/>
    </source>
</evidence>
<dbReference type="AlphaFoldDB" id="A0A151JAI1"/>
<feature type="region of interest" description="Disordered" evidence="1">
    <location>
        <begin position="128"/>
        <end position="163"/>
    </location>
</feature>
<evidence type="ECO:0000313" key="3">
    <source>
        <dbReference type="Proteomes" id="UP000078492"/>
    </source>
</evidence>
<evidence type="ECO:0000313" key="2">
    <source>
        <dbReference type="EMBL" id="KYN21909.1"/>
    </source>
</evidence>
<reference evidence="2 3" key="1">
    <citation type="submission" date="2015-09" db="EMBL/GenBank/DDBJ databases">
        <title>Trachymyrmex cornetzi WGS genome.</title>
        <authorList>
            <person name="Nygaard S."/>
            <person name="Hu H."/>
            <person name="Boomsma J."/>
            <person name="Zhang G."/>
        </authorList>
    </citation>
    <scope>NUCLEOTIDE SEQUENCE [LARGE SCALE GENOMIC DNA]</scope>
    <source>
        <strain evidence="2">Tcor2-1</strain>
        <tissue evidence="2">Whole body</tissue>
    </source>
</reference>
<dbReference type="EMBL" id="KQ979332">
    <property type="protein sequence ID" value="KYN21909.1"/>
    <property type="molecule type" value="Genomic_DNA"/>
</dbReference>
<gene>
    <name evidence="2" type="ORF">ALC57_05715</name>
</gene>
<dbReference type="STRING" id="471704.A0A151JAI1"/>
<name>A0A151JAI1_9HYME</name>
<accession>A0A151JAI1</accession>
<evidence type="ECO:0008006" key="4">
    <source>
        <dbReference type="Google" id="ProtNLM"/>
    </source>
</evidence>